<feature type="domain" description="Mixed lineage kinase" evidence="2">
    <location>
        <begin position="9"/>
        <end position="109"/>
    </location>
</feature>
<dbReference type="Gene3D" id="1.20.930.20">
    <property type="entry name" value="Adaptor protein Cbl, N-terminal domain"/>
    <property type="match status" value="2"/>
</dbReference>
<proteinExistence type="predicted"/>
<evidence type="ECO:0000259" key="2">
    <source>
        <dbReference type="Pfam" id="PF22215"/>
    </source>
</evidence>
<organism evidence="3 5">
    <name type="scientific">Panicum virgatum</name>
    <name type="common">Blackwell switchgrass</name>
    <dbReference type="NCBI Taxonomy" id="38727"/>
    <lineage>
        <taxon>Eukaryota</taxon>
        <taxon>Viridiplantae</taxon>
        <taxon>Streptophyta</taxon>
        <taxon>Embryophyta</taxon>
        <taxon>Tracheophyta</taxon>
        <taxon>Spermatophyta</taxon>
        <taxon>Magnoliopsida</taxon>
        <taxon>Liliopsida</taxon>
        <taxon>Poales</taxon>
        <taxon>Poaceae</taxon>
        <taxon>PACMAD clade</taxon>
        <taxon>Panicoideae</taxon>
        <taxon>Panicodae</taxon>
        <taxon>Paniceae</taxon>
        <taxon>Panicinae</taxon>
        <taxon>Panicum</taxon>
        <taxon>Panicum sect. Hiantes</taxon>
    </lineage>
</organism>
<dbReference type="PANTHER" id="PTHR35832">
    <property type="entry name" value="OS12G0248400 PROTEIN-RELATED"/>
    <property type="match status" value="1"/>
</dbReference>
<dbReference type="EMBL" id="CM029041">
    <property type="protein sequence ID" value="KAG2629258.1"/>
    <property type="molecule type" value="Genomic_DNA"/>
</dbReference>
<name>A0A8T0V4F3_PANVG</name>
<evidence type="ECO:0000313" key="4">
    <source>
        <dbReference type="EMBL" id="KAG2629258.1"/>
    </source>
</evidence>
<gene>
    <name evidence="3" type="ORF">PVAP13_3KG434100</name>
    <name evidence="4" type="ORF">PVAP13_3KG434101</name>
</gene>
<dbReference type="OrthoDB" id="610414at2759"/>
<dbReference type="PANTHER" id="PTHR35832:SF9">
    <property type="entry name" value="OS12G0276800 PROTEIN"/>
    <property type="match status" value="1"/>
</dbReference>
<dbReference type="Proteomes" id="UP000823388">
    <property type="component" value="Chromosome 3K"/>
</dbReference>
<feature type="coiled-coil region" evidence="1">
    <location>
        <begin position="7"/>
        <end position="34"/>
    </location>
</feature>
<evidence type="ECO:0000313" key="3">
    <source>
        <dbReference type="EMBL" id="KAG2629257.1"/>
    </source>
</evidence>
<accession>A0A8T0V4F3</accession>
<dbReference type="CDD" id="cd21037">
    <property type="entry name" value="MLKL_NTD"/>
    <property type="match status" value="2"/>
</dbReference>
<sequence>MVDFGTLVRIINAAQAIQQAAENVEQNQKDCEEMGGHVALLTTQLERLGNNGPLMMDPAVSPAVAALEEILREALELVKECKVKRNIIHLLCTAGALSRKLRRMNERIMRRTMLLMCAMIGRQECQRPTQEQVDHVQPPAAPDGDMDNQQPTKIVNKIVGVADRIKKTAKMVLWNKGECLEINERAGMVRAFLTQLENTDAIKDPELGAKLEKIGNTLQHAYELVTDCQEWKNLFMICPGQLSKELHKVLDQMVLDLDGVAEISSIRYIKGSFEVTTAAVRIAGTLMAGRFVVKLRLLARQRSQ</sequence>
<dbReference type="AlphaFoldDB" id="A0A8T0V4F3"/>
<dbReference type="EMBL" id="CM029041">
    <property type="protein sequence ID" value="KAG2629257.1"/>
    <property type="molecule type" value="Genomic_DNA"/>
</dbReference>
<dbReference type="EMBL" id="CM029041">
    <property type="protein sequence ID" value="KAG2629259.1"/>
    <property type="molecule type" value="Genomic_DNA"/>
</dbReference>
<keyword evidence="5" id="KW-1185">Reference proteome</keyword>
<dbReference type="InterPro" id="IPR036537">
    <property type="entry name" value="Adaptor_Cbl_N_dom_sf"/>
</dbReference>
<dbReference type="Pfam" id="PF22215">
    <property type="entry name" value="MLKL_N"/>
    <property type="match status" value="1"/>
</dbReference>
<protein>
    <recommendedName>
        <fullName evidence="2">Mixed lineage kinase domain-containing protein</fullName>
    </recommendedName>
</protein>
<reference evidence="3" key="1">
    <citation type="submission" date="2020-05" db="EMBL/GenBank/DDBJ databases">
        <title>WGS assembly of Panicum virgatum.</title>
        <authorList>
            <person name="Lovell J.T."/>
            <person name="Jenkins J."/>
            <person name="Shu S."/>
            <person name="Juenger T.E."/>
            <person name="Schmutz J."/>
        </authorList>
    </citation>
    <scope>NUCLEOTIDE SEQUENCE</scope>
    <source>
        <strain evidence="3">AP13</strain>
    </source>
</reference>
<evidence type="ECO:0000313" key="5">
    <source>
        <dbReference type="Proteomes" id="UP000823388"/>
    </source>
</evidence>
<keyword evidence="1" id="KW-0175">Coiled coil</keyword>
<dbReference type="InterPro" id="IPR054000">
    <property type="entry name" value="MLKL_N"/>
</dbReference>
<comment type="caution">
    <text evidence="3">The sequence shown here is derived from an EMBL/GenBank/DDBJ whole genome shotgun (WGS) entry which is preliminary data.</text>
</comment>
<dbReference type="EMBL" id="CM029041">
    <property type="protein sequence ID" value="KAG2629256.1"/>
    <property type="molecule type" value="Genomic_DNA"/>
</dbReference>
<dbReference type="InterPro" id="IPR059179">
    <property type="entry name" value="MLKL-like_MCAfunc"/>
</dbReference>
<dbReference type="GO" id="GO:0007166">
    <property type="term" value="P:cell surface receptor signaling pathway"/>
    <property type="evidence" value="ECO:0007669"/>
    <property type="project" value="InterPro"/>
</dbReference>
<evidence type="ECO:0000256" key="1">
    <source>
        <dbReference type="SAM" id="Coils"/>
    </source>
</evidence>